<proteinExistence type="predicted"/>
<dbReference type="SUPFAM" id="SSF111126">
    <property type="entry name" value="Ligand-binding domain in the NO signalling and Golgi transport"/>
    <property type="match status" value="1"/>
</dbReference>
<dbReference type="OrthoDB" id="7266652at2"/>
<organism evidence="1 2">
    <name type="scientific">Legionella pneumophila</name>
    <dbReference type="NCBI Taxonomy" id="446"/>
    <lineage>
        <taxon>Bacteria</taxon>
        <taxon>Pseudomonadati</taxon>
        <taxon>Pseudomonadota</taxon>
        <taxon>Gammaproteobacteria</taxon>
        <taxon>Legionellales</taxon>
        <taxon>Legionellaceae</taxon>
        <taxon>Legionella</taxon>
    </lineage>
</organism>
<dbReference type="Proteomes" id="UP000239239">
    <property type="component" value="Unassembled WGS sequence"/>
</dbReference>
<accession>A0A2S6EXH3</accession>
<dbReference type="GO" id="GO:0020037">
    <property type="term" value="F:heme binding"/>
    <property type="evidence" value="ECO:0007669"/>
    <property type="project" value="InterPro"/>
</dbReference>
<dbReference type="Gene3D" id="3.90.1520.10">
    <property type="entry name" value="H-NOX domain"/>
    <property type="match status" value="1"/>
</dbReference>
<dbReference type="InterPro" id="IPR011644">
    <property type="entry name" value="Heme_NO-bd"/>
</dbReference>
<evidence type="ECO:0000313" key="2">
    <source>
        <dbReference type="Proteomes" id="UP000239239"/>
    </source>
</evidence>
<dbReference type="EMBL" id="PQWY01000016">
    <property type="protein sequence ID" value="PPK29893.1"/>
    <property type="molecule type" value="Genomic_DNA"/>
</dbReference>
<gene>
    <name evidence="1" type="ORF">C3928_12635</name>
</gene>
<comment type="caution">
    <text evidence="1">The sequence shown here is derived from an EMBL/GenBank/DDBJ whole genome shotgun (WGS) entry which is preliminary data.</text>
</comment>
<sequence length="186" mass="21685">MSMKGIIFNEFLNFVEKSESYTLVDQIIMDSHLKSHGAYTSIGTYSPKELFQLVKALGVKNGKPTSVILQEYGEYLFEVFAKKYPQFFREKKTVFQFLEELETHIHFEVKKLYDHTELPHFECQYLSPNQLEMIYTSSRSLADFAEGLIRGCINYHRENISIVRENLSAKTGFKVRFILTKGDPDE</sequence>
<protein>
    <submittedName>
        <fullName evidence="1">Guanylate cyclase</fullName>
    </submittedName>
</protein>
<dbReference type="InterPro" id="IPR024096">
    <property type="entry name" value="NO_sig/Golgi_transp_ligand-bd"/>
</dbReference>
<evidence type="ECO:0000313" key="1">
    <source>
        <dbReference type="EMBL" id="PPK29893.1"/>
    </source>
</evidence>
<dbReference type="InterPro" id="IPR038158">
    <property type="entry name" value="H-NOX_domain_sf"/>
</dbReference>
<dbReference type="AlphaFoldDB" id="A0A2S6EXH3"/>
<dbReference type="Pfam" id="PF07700">
    <property type="entry name" value="HNOB"/>
    <property type="match status" value="1"/>
</dbReference>
<reference evidence="1 2" key="1">
    <citation type="submission" date="2018-02" db="EMBL/GenBank/DDBJ databases">
        <title>Draft genome sequences of four Legionella pneumophila clinical strains isolated in Ontario.</title>
        <authorList>
            <person name="Fortuna A."/>
            <person name="Ramnarine R."/>
            <person name="Li A."/>
            <person name="Frantz C."/>
            <person name="Mallo G."/>
        </authorList>
    </citation>
    <scope>NUCLEOTIDE SEQUENCE [LARGE SCALE GENOMIC DNA]</scope>
    <source>
        <strain evidence="1 2">LG61</strain>
    </source>
</reference>
<name>A0A2S6EXH3_LEGPN</name>